<reference evidence="2 3" key="1">
    <citation type="submission" date="2018-09" db="EMBL/GenBank/DDBJ databases">
        <title>Mesorhizobium carmichaelinearum sp. nov. isolated from Carmichaelinea spp. root nodules in New Zealand.</title>
        <authorList>
            <person name="De Meyer S.E."/>
        </authorList>
    </citation>
    <scope>NUCLEOTIDE SEQUENCE [LARGE SCALE GENOMIC DNA]</scope>
    <source>
        <strain evidence="2 3">ICMP19557</strain>
    </source>
</reference>
<dbReference type="RefSeq" id="WP_120013323.1">
    <property type="nucleotide sequence ID" value="NZ_QZWZ01000003.1"/>
</dbReference>
<evidence type="ECO:0000313" key="2">
    <source>
        <dbReference type="EMBL" id="RJT41469.1"/>
    </source>
</evidence>
<dbReference type="PANTHER" id="PTHR11803">
    <property type="entry name" value="2-IMINOBUTANOATE/2-IMINOPROPANOATE DEAMINASE RIDA"/>
    <property type="match status" value="1"/>
</dbReference>
<evidence type="ECO:0000313" key="3">
    <source>
        <dbReference type="Proteomes" id="UP000272706"/>
    </source>
</evidence>
<accession>A0A3A5LB10</accession>
<dbReference type="SUPFAM" id="SSF55298">
    <property type="entry name" value="YjgF-like"/>
    <property type="match status" value="1"/>
</dbReference>
<dbReference type="EMBL" id="QZWZ01000003">
    <property type="protein sequence ID" value="RJT41469.1"/>
    <property type="molecule type" value="Genomic_DNA"/>
</dbReference>
<dbReference type="InterPro" id="IPR035959">
    <property type="entry name" value="RutC-like_sf"/>
</dbReference>
<dbReference type="GO" id="GO:0019239">
    <property type="term" value="F:deaminase activity"/>
    <property type="evidence" value="ECO:0007669"/>
    <property type="project" value="TreeGrafter"/>
</dbReference>
<comment type="similarity">
    <text evidence="1">Belongs to the RutC family.</text>
</comment>
<dbReference type="InterPro" id="IPR006175">
    <property type="entry name" value="YjgF/YER057c/UK114"/>
</dbReference>
<organism evidence="2 3">
    <name type="scientific">Mesorhizobium waimense</name>
    <dbReference type="NCBI Taxonomy" id="1300307"/>
    <lineage>
        <taxon>Bacteria</taxon>
        <taxon>Pseudomonadati</taxon>
        <taxon>Pseudomonadota</taxon>
        <taxon>Alphaproteobacteria</taxon>
        <taxon>Hyphomicrobiales</taxon>
        <taxon>Phyllobacteriaceae</taxon>
        <taxon>Mesorhizobium</taxon>
    </lineage>
</organism>
<dbReference type="Proteomes" id="UP000272706">
    <property type="component" value="Unassembled WGS sequence"/>
</dbReference>
<evidence type="ECO:0000256" key="1">
    <source>
        <dbReference type="ARBA" id="ARBA00010552"/>
    </source>
</evidence>
<name>A0A3A5LB10_9HYPH</name>
<dbReference type="Pfam" id="PF01042">
    <property type="entry name" value="Ribonuc_L-PSP"/>
    <property type="match status" value="1"/>
</dbReference>
<dbReference type="PANTHER" id="PTHR11803:SF39">
    <property type="entry name" value="2-IMINOBUTANOATE_2-IMINOPROPANOATE DEAMINASE"/>
    <property type="match status" value="1"/>
</dbReference>
<comment type="caution">
    <text evidence="2">The sequence shown here is derived from an EMBL/GenBank/DDBJ whole genome shotgun (WGS) entry which is preliminary data.</text>
</comment>
<sequence>MPRKAYNVNGAATVGPYSHAVEANGFIHLSGQTPLDTTTGKLIEGDISAQTAQCFGNLFAVLAETGLTADDVVTCSVYLTDMKDFPAMNAVYERQFSKPFPARTTIGVASLPLGAKVEIGLIAARR</sequence>
<dbReference type="Gene3D" id="3.30.1330.40">
    <property type="entry name" value="RutC-like"/>
    <property type="match status" value="1"/>
</dbReference>
<dbReference type="InterPro" id="IPR006056">
    <property type="entry name" value="RidA"/>
</dbReference>
<dbReference type="GO" id="GO:0005829">
    <property type="term" value="C:cytosol"/>
    <property type="evidence" value="ECO:0007669"/>
    <property type="project" value="TreeGrafter"/>
</dbReference>
<dbReference type="FunFam" id="3.30.1330.40:FF:000001">
    <property type="entry name" value="L-PSP family endoribonuclease"/>
    <property type="match status" value="1"/>
</dbReference>
<dbReference type="CDD" id="cd00448">
    <property type="entry name" value="YjgF_YER057c_UK114_family"/>
    <property type="match status" value="1"/>
</dbReference>
<dbReference type="OrthoDB" id="583118at2"/>
<dbReference type="NCBIfam" id="TIGR00004">
    <property type="entry name" value="Rid family detoxifying hydrolase"/>
    <property type="match status" value="1"/>
</dbReference>
<keyword evidence="3" id="KW-1185">Reference proteome</keyword>
<dbReference type="AlphaFoldDB" id="A0A3A5LB10"/>
<protein>
    <submittedName>
        <fullName evidence="2">RidA family protein</fullName>
    </submittedName>
</protein>
<gene>
    <name evidence="2" type="ORF">D3227_06745</name>
</gene>
<proteinExistence type="inferred from homology"/>